<evidence type="ECO:0000313" key="6">
    <source>
        <dbReference type="Proteomes" id="UP000199437"/>
    </source>
</evidence>
<organism evidence="5 6">
    <name type="scientific">Roseivirga pacifica</name>
    <dbReference type="NCBI Taxonomy" id="1267423"/>
    <lineage>
        <taxon>Bacteria</taxon>
        <taxon>Pseudomonadati</taxon>
        <taxon>Bacteroidota</taxon>
        <taxon>Cytophagia</taxon>
        <taxon>Cytophagales</taxon>
        <taxon>Roseivirgaceae</taxon>
        <taxon>Roseivirga</taxon>
    </lineage>
</organism>
<dbReference type="CDD" id="cd13403">
    <property type="entry name" value="MLTF-like"/>
    <property type="match status" value="1"/>
</dbReference>
<sequence>MGSRKISYWAESSWILLIAFLFCLATACGGSSTENNEDDPELLLANNEISLEDKIRGRRNGPPVKLDLKAIKKRGVLHAVVDNSSTSYFIYRGRRMGYEYELLKAFAEEHDIELKIIVTPNLEQAFDMLNAGVADIMAYHLTVTIDRKEMVDFTEPHTEVRQVLVQRKPQNWRDMKLHEIEREMITDPIALAGKEVVVRRGSSFANRLYNLSQEIGDEIYVNEMEGDIATEQLIRQVLEGEIQYTVADEDVAMLNESYYPDLYIETAISFPQRIAWAVRKGSPELKTAIDDWLKALKRTPDYRTIYDRYFTYTKTQRSRARSDYSSLSENGRISPYDDIIKLQAERIDWDWRLLAAQINQESKFDPKTKSWAGAEGLMQLTKVTQEEYNIDKPFNPEESIRGGVEHIKFLEDYWKDEIADETELIKFVLASYNTGQGHVRDAQRLAEKYGANPRKWDDVAEYLLKKSQPKYYQDPVVKYGYCRGVEPTNYVKDILEIYEDYAAFFKGDTLEVEASVF</sequence>
<evidence type="ECO:0000259" key="4">
    <source>
        <dbReference type="SMART" id="SM00062"/>
    </source>
</evidence>
<keyword evidence="6" id="KW-1185">Reference proteome</keyword>
<dbReference type="Pfam" id="PF00497">
    <property type="entry name" value="SBP_bac_3"/>
    <property type="match status" value="1"/>
</dbReference>
<dbReference type="AlphaFoldDB" id="A0A1I0NHR2"/>
<dbReference type="PANTHER" id="PTHR35936">
    <property type="entry name" value="MEMBRANE-BOUND LYTIC MUREIN TRANSGLYCOSYLASE F"/>
    <property type="match status" value="1"/>
</dbReference>
<accession>A0A1I0NHR2</accession>
<dbReference type="Pfam" id="PF01464">
    <property type="entry name" value="SLT"/>
    <property type="match status" value="1"/>
</dbReference>
<dbReference type="GO" id="GO:0009279">
    <property type="term" value="C:cell outer membrane"/>
    <property type="evidence" value="ECO:0007669"/>
    <property type="project" value="UniProtKB-SubCell"/>
</dbReference>
<gene>
    <name evidence="5" type="ORF">SAMN05216290_1211</name>
</gene>
<dbReference type="GeneID" id="99985943"/>
<keyword evidence="3" id="KW-0472">Membrane</keyword>
<dbReference type="InterPro" id="IPR023346">
    <property type="entry name" value="Lysozyme-like_dom_sf"/>
</dbReference>
<dbReference type="Gene3D" id="3.40.190.10">
    <property type="entry name" value="Periplasmic binding protein-like II"/>
    <property type="match status" value="2"/>
</dbReference>
<evidence type="ECO:0000256" key="2">
    <source>
        <dbReference type="ARBA" id="ARBA00022729"/>
    </source>
</evidence>
<dbReference type="InterPro" id="IPR001638">
    <property type="entry name" value="Solute-binding_3/MltF_N"/>
</dbReference>
<reference evidence="6" key="1">
    <citation type="submission" date="2016-10" db="EMBL/GenBank/DDBJ databases">
        <authorList>
            <person name="Varghese N."/>
            <person name="Submissions S."/>
        </authorList>
    </citation>
    <scope>NUCLEOTIDE SEQUENCE [LARGE SCALE GENOMIC DNA]</scope>
    <source>
        <strain evidence="6">CGMCC 1.12402</strain>
    </source>
</reference>
<comment type="subcellular location">
    <subcellularLocation>
        <location evidence="1">Cell outer membrane</location>
        <topology evidence="1">Peripheral membrane protein</topology>
    </subcellularLocation>
</comment>
<dbReference type="EMBL" id="FOIR01000001">
    <property type="protein sequence ID" value="SEW00963.1"/>
    <property type="molecule type" value="Genomic_DNA"/>
</dbReference>
<dbReference type="PROSITE" id="PS51257">
    <property type="entry name" value="PROKAR_LIPOPROTEIN"/>
    <property type="match status" value="1"/>
</dbReference>
<keyword evidence="3" id="KW-0998">Cell outer membrane</keyword>
<name>A0A1I0NHR2_9BACT</name>
<dbReference type="Proteomes" id="UP000199437">
    <property type="component" value="Unassembled WGS sequence"/>
</dbReference>
<keyword evidence="2" id="KW-0732">Signal</keyword>
<proteinExistence type="predicted"/>
<feature type="domain" description="Solute-binding protein family 3/N-terminal" evidence="4">
    <location>
        <begin position="76"/>
        <end position="313"/>
    </location>
</feature>
<dbReference type="SUPFAM" id="SSF53955">
    <property type="entry name" value="Lysozyme-like"/>
    <property type="match status" value="1"/>
</dbReference>
<dbReference type="STRING" id="1267423.SAMN05216290_1211"/>
<dbReference type="Gene3D" id="1.10.530.10">
    <property type="match status" value="1"/>
</dbReference>
<dbReference type="CDD" id="cd01009">
    <property type="entry name" value="PBP2_YfhD_N"/>
    <property type="match status" value="1"/>
</dbReference>
<evidence type="ECO:0000313" key="5">
    <source>
        <dbReference type="EMBL" id="SEW00963.1"/>
    </source>
</evidence>
<dbReference type="SUPFAM" id="SSF53850">
    <property type="entry name" value="Periplasmic binding protein-like II"/>
    <property type="match status" value="1"/>
</dbReference>
<evidence type="ECO:0000256" key="1">
    <source>
        <dbReference type="ARBA" id="ARBA00004339"/>
    </source>
</evidence>
<dbReference type="SMART" id="SM00062">
    <property type="entry name" value="PBPb"/>
    <property type="match status" value="1"/>
</dbReference>
<dbReference type="RefSeq" id="WP_162844692.1">
    <property type="nucleotide sequence ID" value="NZ_FOIR01000001.1"/>
</dbReference>
<evidence type="ECO:0000256" key="3">
    <source>
        <dbReference type="ARBA" id="ARBA00023237"/>
    </source>
</evidence>
<dbReference type="InterPro" id="IPR008258">
    <property type="entry name" value="Transglycosylase_SLT_dom_1"/>
</dbReference>
<protein>
    <submittedName>
        <fullName evidence="5">Membrane-bound lytic murein transglycosylase F</fullName>
    </submittedName>
</protein>